<feature type="coiled-coil region" evidence="1">
    <location>
        <begin position="176"/>
        <end position="203"/>
    </location>
</feature>
<sequence length="220" mass="25512">MFRVSSHDCRSGFTLTSYYPLDYRSDYLTNHRKCTMQQLTYMKKLEVRLKCLTEAHHPHHHQVNQLEMEPLHTILDVGLHWMLYGRNSGQGKVNIQARPIQRAAPGEPFTQPTGGLSKYFELGFVLEYPNWGSERSKGKRFDSTLTFQNEDFNAFVADCDTSKLKSSACSNKSVTDDCLEAEVVRLEEQLRQANMEKVEITSNMKSLWRYVDLSSKRFRS</sequence>
<comment type="caution">
    <text evidence="2">The sequence shown here is derived from an EMBL/GenBank/DDBJ whole genome shotgun (WGS) entry which is preliminary data.</text>
</comment>
<evidence type="ECO:0000313" key="2">
    <source>
        <dbReference type="EMBL" id="GMH04457.1"/>
    </source>
</evidence>
<protein>
    <submittedName>
        <fullName evidence="2">Uncharacterized protein</fullName>
    </submittedName>
</protein>
<organism evidence="2 3">
    <name type="scientific">Nepenthes gracilis</name>
    <name type="common">Slender pitcher plant</name>
    <dbReference type="NCBI Taxonomy" id="150966"/>
    <lineage>
        <taxon>Eukaryota</taxon>
        <taxon>Viridiplantae</taxon>
        <taxon>Streptophyta</taxon>
        <taxon>Embryophyta</taxon>
        <taxon>Tracheophyta</taxon>
        <taxon>Spermatophyta</taxon>
        <taxon>Magnoliopsida</taxon>
        <taxon>eudicotyledons</taxon>
        <taxon>Gunneridae</taxon>
        <taxon>Pentapetalae</taxon>
        <taxon>Caryophyllales</taxon>
        <taxon>Nepenthaceae</taxon>
        <taxon>Nepenthes</taxon>
    </lineage>
</organism>
<accession>A0AAD3S5D6</accession>
<keyword evidence="3" id="KW-1185">Reference proteome</keyword>
<dbReference type="AlphaFoldDB" id="A0AAD3S5D6"/>
<dbReference type="Proteomes" id="UP001279734">
    <property type="component" value="Unassembled WGS sequence"/>
</dbReference>
<evidence type="ECO:0000313" key="3">
    <source>
        <dbReference type="Proteomes" id="UP001279734"/>
    </source>
</evidence>
<dbReference type="EMBL" id="BSYO01000005">
    <property type="protein sequence ID" value="GMH04457.1"/>
    <property type="molecule type" value="Genomic_DNA"/>
</dbReference>
<proteinExistence type="predicted"/>
<evidence type="ECO:0000256" key="1">
    <source>
        <dbReference type="SAM" id="Coils"/>
    </source>
</evidence>
<reference evidence="2" key="1">
    <citation type="submission" date="2023-05" db="EMBL/GenBank/DDBJ databases">
        <title>Nepenthes gracilis genome sequencing.</title>
        <authorList>
            <person name="Fukushima K."/>
        </authorList>
    </citation>
    <scope>NUCLEOTIDE SEQUENCE</scope>
    <source>
        <strain evidence="2">SING2019-196</strain>
    </source>
</reference>
<gene>
    <name evidence="2" type="ORF">Nepgr_006296</name>
</gene>
<name>A0AAD3S5D6_NEPGR</name>
<keyword evidence="1" id="KW-0175">Coiled coil</keyword>